<comment type="function">
    <text evidence="2">Catalyzes the phosphorylation of D-fructose 6-phosphate, the first committing step of glycolysis. Uses inorganic phosphate (PPi) as phosphoryl donor instead of ATP like common ATP-dependent phosphofructokinases (ATP-PFKs), which renders the reaction reversible, and can thus function both in glycolysis and gluconeogenesis. Consistently, PPi-PFK can replace the enzymes of both the forward (ATP-PFK) and reverse (fructose-bisphosphatase (FBPase)) reactions.</text>
</comment>
<dbReference type="InterPro" id="IPR035966">
    <property type="entry name" value="PKF_sf"/>
</dbReference>
<feature type="domain" description="Phosphofructokinase" evidence="11">
    <location>
        <begin position="19"/>
        <end position="379"/>
    </location>
</feature>
<dbReference type="GO" id="GO:0009749">
    <property type="term" value="P:response to glucose"/>
    <property type="evidence" value="ECO:0007669"/>
    <property type="project" value="TreeGrafter"/>
</dbReference>
<dbReference type="PRINTS" id="PR00476">
    <property type="entry name" value="PHFRCTKINASE"/>
</dbReference>
<organism evidence="12 13">
    <name type="scientific">Lacipirellula limnantheis</name>
    <dbReference type="NCBI Taxonomy" id="2528024"/>
    <lineage>
        <taxon>Bacteria</taxon>
        <taxon>Pseudomonadati</taxon>
        <taxon>Planctomycetota</taxon>
        <taxon>Planctomycetia</taxon>
        <taxon>Pirellulales</taxon>
        <taxon>Lacipirellulaceae</taxon>
        <taxon>Lacipirellula</taxon>
    </lineage>
</organism>
<dbReference type="Pfam" id="PF00365">
    <property type="entry name" value="PFK"/>
    <property type="match status" value="1"/>
</dbReference>
<dbReference type="InterPro" id="IPR011403">
    <property type="entry name" value="PPi-PFK_TM0289"/>
</dbReference>
<dbReference type="EC" id="2.7.1.11" evidence="12"/>
<dbReference type="KEGG" id="llh:I41_42060"/>
<sequence>MAKNSTLSRPPRTPHNFRRAAILFAGGPAPAANAVISAAAVSFLRDDIEVVGVKHGYSQLLQFGPDRPLVEGQDYIMIDHKKLRRTRNSQGIIIGTARANPGKMVSSPAHLDDPERVAPLKTVYDALRSIGVDMLVSIGGDDTLKTANKFRLFQERLPLEAPRIPVVHLPKTIDNDYRGIDFTFGYFTAVDFLATEVRNMLADAEANRSYFLAESMGRSAGWLAYGVAIAGEASLVISVEDIVGKYRTTEETTDAKTGEKTTREIMNLDEVIPRIVATITAREAEGKEYGVIVIAEGLAEFLPSKFLQGIGRDDHGHINISAVNLHDLFADLVSKEYNKATGKKRKITPVQIGYEGRCAQPHAFDVMLGSQLGVGAYRALVEKRLNGVMVSVSGQLQLEYVPFDDLVDPETLVTVVRYIETDSDFHRLTRFLETHVNEPDSAPL</sequence>
<evidence type="ECO:0000256" key="7">
    <source>
        <dbReference type="ARBA" id="ARBA00022842"/>
    </source>
</evidence>
<evidence type="ECO:0000256" key="4">
    <source>
        <dbReference type="ARBA" id="ARBA00022679"/>
    </source>
</evidence>
<keyword evidence="4 12" id="KW-0808">Transferase</keyword>
<evidence type="ECO:0000256" key="6">
    <source>
        <dbReference type="ARBA" id="ARBA00022777"/>
    </source>
</evidence>
<keyword evidence="8" id="KW-0324">Glycolysis</keyword>
<dbReference type="GO" id="GO:0046872">
    <property type="term" value="F:metal ion binding"/>
    <property type="evidence" value="ECO:0007669"/>
    <property type="project" value="UniProtKB-KW"/>
</dbReference>
<evidence type="ECO:0000256" key="5">
    <source>
        <dbReference type="ARBA" id="ARBA00022723"/>
    </source>
</evidence>
<dbReference type="PANTHER" id="PTHR43650">
    <property type="entry name" value="PYROPHOSPHATE--FRUCTOSE 6-PHOSPHATE 1-PHOSPHOTRANSFERASE"/>
    <property type="match status" value="1"/>
</dbReference>
<dbReference type="PIRSF" id="PIRSF036482">
    <property type="entry name" value="PPi_PFK_TM0289"/>
    <property type="match status" value="1"/>
</dbReference>
<gene>
    <name evidence="12" type="primary">pfkA</name>
    <name evidence="12" type="ORF">I41_42060</name>
</gene>
<dbReference type="GO" id="GO:0003872">
    <property type="term" value="F:6-phosphofructokinase activity"/>
    <property type="evidence" value="ECO:0007669"/>
    <property type="project" value="UniProtKB-EC"/>
</dbReference>
<dbReference type="Gene3D" id="3.40.50.460">
    <property type="entry name" value="Phosphofructokinase domain"/>
    <property type="match status" value="1"/>
</dbReference>
<comment type="cofactor">
    <cofactor evidence="1">
        <name>Mg(2+)</name>
        <dbReference type="ChEBI" id="CHEBI:18420"/>
    </cofactor>
</comment>
<dbReference type="InterPro" id="IPR022953">
    <property type="entry name" value="ATP_PFK"/>
</dbReference>
<protein>
    <submittedName>
        <fullName evidence="12">6-phosphofructokinase</fullName>
        <ecNumber evidence="12">2.7.1.11</ecNumber>
    </submittedName>
</protein>
<keyword evidence="5" id="KW-0479">Metal-binding</keyword>
<evidence type="ECO:0000256" key="1">
    <source>
        <dbReference type="ARBA" id="ARBA00001946"/>
    </source>
</evidence>
<dbReference type="GO" id="GO:0005829">
    <property type="term" value="C:cytosol"/>
    <property type="evidence" value="ECO:0007669"/>
    <property type="project" value="TreeGrafter"/>
</dbReference>
<keyword evidence="3" id="KW-0963">Cytoplasm</keyword>
<comment type="similarity">
    <text evidence="9">Belongs to the phosphofructokinase type A (PFKA) family.</text>
</comment>
<evidence type="ECO:0000256" key="9">
    <source>
        <dbReference type="ARBA" id="ARBA00038478"/>
    </source>
</evidence>
<dbReference type="GO" id="GO:0006002">
    <property type="term" value="P:fructose 6-phosphate metabolic process"/>
    <property type="evidence" value="ECO:0007669"/>
    <property type="project" value="InterPro"/>
</dbReference>
<dbReference type="RefSeq" id="WP_145434705.1">
    <property type="nucleotide sequence ID" value="NZ_CP036339.1"/>
</dbReference>
<dbReference type="GO" id="GO:0047334">
    <property type="term" value="F:diphosphate-fructose-6-phosphate 1-phosphotransferase activity"/>
    <property type="evidence" value="ECO:0007669"/>
    <property type="project" value="UniProtKB-EC"/>
</dbReference>
<dbReference type="AlphaFoldDB" id="A0A517U304"/>
<dbReference type="InterPro" id="IPR000023">
    <property type="entry name" value="Phosphofructokinase_dom"/>
</dbReference>
<evidence type="ECO:0000313" key="12">
    <source>
        <dbReference type="EMBL" id="QDT75000.1"/>
    </source>
</evidence>
<evidence type="ECO:0000259" key="11">
    <source>
        <dbReference type="Pfam" id="PF00365"/>
    </source>
</evidence>
<name>A0A517U304_9BACT</name>
<evidence type="ECO:0000313" key="13">
    <source>
        <dbReference type="Proteomes" id="UP000317909"/>
    </source>
</evidence>
<dbReference type="Proteomes" id="UP000317909">
    <property type="component" value="Chromosome"/>
</dbReference>
<dbReference type="PANTHER" id="PTHR43650:SF1">
    <property type="entry name" value="PYROPHOSPHATE--FRUCTOSE 6-PHOSPHATE 1-PHOSPHOTRANSFERASE SUBUNIT BETA 2"/>
    <property type="match status" value="1"/>
</dbReference>
<proteinExistence type="inferred from homology"/>
<keyword evidence="13" id="KW-1185">Reference proteome</keyword>
<dbReference type="Gene3D" id="3.40.50.450">
    <property type="match status" value="1"/>
</dbReference>
<reference evidence="12 13" key="1">
    <citation type="submission" date="2019-02" db="EMBL/GenBank/DDBJ databases">
        <title>Deep-cultivation of Planctomycetes and their phenomic and genomic characterization uncovers novel biology.</title>
        <authorList>
            <person name="Wiegand S."/>
            <person name="Jogler M."/>
            <person name="Boedeker C."/>
            <person name="Pinto D."/>
            <person name="Vollmers J."/>
            <person name="Rivas-Marin E."/>
            <person name="Kohn T."/>
            <person name="Peeters S.H."/>
            <person name="Heuer A."/>
            <person name="Rast P."/>
            <person name="Oberbeckmann S."/>
            <person name="Bunk B."/>
            <person name="Jeske O."/>
            <person name="Meyerdierks A."/>
            <person name="Storesund J.E."/>
            <person name="Kallscheuer N."/>
            <person name="Luecker S."/>
            <person name="Lage O.M."/>
            <person name="Pohl T."/>
            <person name="Merkel B.J."/>
            <person name="Hornburger P."/>
            <person name="Mueller R.-W."/>
            <person name="Bruemmer F."/>
            <person name="Labrenz M."/>
            <person name="Spormann A.M."/>
            <person name="Op den Camp H."/>
            <person name="Overmann J."/>
            <person name="Amann R."/>
            <person name="Jetten M.S.M."/>
            <person name="Mascher T."/>
            <person name="Medema M.H."/>
            <person name="Devos D.P."/>
            <person name="Kaster A.-K."/>
            <person name="Ovreas L."/>
            <person name="Rohde M."/>
            <person name="Galperin M.Y."/>
            <person name="Jogler C."/>
        </authorList>
    </citation>
    <scope>NUCLEOTIDE SEQUENCE [LARGE SCALE GENOMIC DNA]</scope>
    <source>
        <strain evidence="12 13">I41</strain>
    </source>
</reference>
<evidence type="ECO:0000256" key="10">
    <source>
        <dbReference type="ARBA" id="ARBA00048072"/>
    </source>
</evidence>
<evidence type="ECO:0000256" key="8">
    <source>
        <dbReference type="ARBA" id="ARBA00023152"/>
    </source>
</evidence>
<keyword evidence="7" id="KW-0460">Magnesium</keyword>
<dbReference type="UniPathway" id="UPA00109">
    <property type="reaction ID" value="UER00182"/>
</dbReference>
<dbReference type="EMBL" id="CP036339">
    <property type="protein sequence ID" value="QDT75000.1"/>
    <property type="molecule type" value="Genomic_DNA"/>
</dbReference>
<evidence type="ECO:0000256" key="2">
    <source>
        <dbReference type="ARBA" id="ARBA00003138"/>
    </source>
</evidence>
<dbReference type="OrthoDB" id="9802503at2"/>
<comment type="catalytic activity">
    <reaction evidence="10">
        <text>beta-D-fructose 6-phosphate + diphosphate = beta-D-fructose 1,6-bisphosphate + phosphate + H(+)</text>
        <dbReference type="Rhea" id="RHEA:13613"/>
        <dbReference type="ChEBI" id="CHEBI:15378"/>
        <dbReference type="ChEBI" id="CHEBI:32966"/>
        <dbReference type="ChEBI" id="CHEBI:33019"/>
        <dbReference type="ChEBI" id="CHEBI:43474"/>
        <dbReference type="ChEBI" id="CHEBI:57634"/>
        <dbReference type="EC" id="2.7.1.90"/>
    </reaction>
</comment>
<dbReference type="SUPFAM" id="SSF53784">
    <property type="entry name" value="Phosphofructokinase"/>
    <property type="match status" value="1"/>
</dbReference>
<keyword evidence="6 12" id="KW-0418">Kinase</keyword>
<accession>A0A517U304</accession>
<evidence type="ECO:0000256" key="3">
    <source>
        <dbReference type="ARBA" id="ARBA00022490"/>
    </source>
</evidence>